<evidence type="ECO:0000313" key="1">
    <source>
        <dbReference type="EMBL" id="AKK09053.1"/>
    </source>
</evidence>
<dbReference type="KEGG" id="cted:CTEST_08115"/>
<protein>
    <recommendedName>
        <fullName evidence="3">Integrase core domain</fullName>
    </recommendedName>
</protein>
<name>A0A0G3HAV6_9CORY</name>
<gene>
    <name evidence="1" type="ORF">CTEST_08115</name>
</gene>
<dbReference type="AlphaFoldDB" id="A0A0G3HAV6"/>
<reference evidence="2" key="2">
    <citation type="submission" date="2015-05" db="EMBL/GenBank/DDBJ databases">
        <title>Complete genome sequence of Corynebacterium testudinoris DSM 44614, recovered from necrotic lesions in the mouth of a tortoise.</title>
        <authorList>
            <person name="Ruckert C."/>
            <person name="Albersmeier A."/>
            <person name="Winkler A."/>
            <person name="Tauch A."/>
        </authorList>
    </citation>
    <scope>NUCLEOTIDE SEQUENCE [LARGE SCALE GENOMIC DNA]</scope>
    <source>
        <strain evidence="2">DSM 44614</strain>
    </source>
</reference>
<evidence type="ECO:0008006" key="3">
    <source>
        <dbReference type="Google" id="ProtNLM"/>
    </source>
</evidence>
<evidence type="ECO:0000313" key="2">
    <source>
        <dbReference type="Proteomes" id="UP000035540"/>
    </source>
</evidence>
<keyword evidence="2" id="KW-1185">Reference proteome</keyword>
<dbReference type="PATRIC" id="fig|136857.5.peg.1613"/>
<accession>A0A0G3HAV6</accession>
<proteinExistence type="predicted"/>
<dbReference type="EMBL" id="CP011545">
    <property type="protein sequence ID" value="AKK09053.1"/>
    <property type="molecule type" value="Genomic_DNA"/>
</dbReference>
<sequence length="44" mass="5228">MADGWAYASYYRSEQERRDALKDWLHHYNQPPVSRLANVPGQYS</sequence>
<dbReference type="Proteomes" id="UP000035540">
    <property type="component" value="Chromosome"/>
</dbReference>
<organism evidence="1 2">
    <name type="scientific">Corynebacterium testudinoris</name>
    <dbReference type="NCBI Taxonomy" id="136857"/>
    <lineage>
        <taxon>Bacteria</taxon>
        <taxon>Bacillati</taxon>
        <taxon>Actinomycetota</taxon>
        <taxon>Actinomycetes</taxon>
        <taxon>Mycobacteriales</taxon>
        <taxon>Corynebacteriaceae</taxon>
        <taxon>Corynebacterium</taxon>
    </lineage>
</organism>
<reference evidence="1 2" key="1">
    <citation type="journal article" date="2015" name="Genome Announc.">
        <title>Complete Genome Sequence of the Type Strain Corynebacterium testudinoris DSM 44614, Recovered from Necrotic Lesions in the Mouth of a Tortoise.</title>
        <authorList>
            <person name="Ruckert C."/>
            <person name="Kriete M."/>
            <person name="Jaenicke S."/>
            <person name="Winkler A."/>
            <person name="Tauch A."/>
        </authorList>
    </citation>
    <scope>NUCLEOTIDE SEQUENCE [LARGE SCALE GENOMIC DNA]</scope>
    <source>
        <strain evidence="1 2">DSM 44614</strain>
    </source>
</reference>